<dbReference type="Proteomes" id="UP000270296">
    <property type="component" value="Unassembled WGS sequence"/>
</dbReference>
<accession>A0A183IY81</accession>
<reference evidence="3" key="1">
    <citation type="submission" date="2016-06" db="UniProtKB">
        <authorList>
            <consortium name="WormBaseParasite"/>
        </authorList>
    </citation>
    <scope>IDENTIFICATION</scope>
</reference>
<proteinExistence type="predicted"/>
<gene>
    <name evidence="1" type="ORF">SBAD_LOCUS8579</name>
</gene>
<dbReference type="WBParaSite" id="SBAD_0000889001-mRNA-1">
    <property type="protein sequence ID" value="SBAD_0000889001-mRNA-1"/>
    <property type="gene ID" value="SBAD_0000889001"/>
</dbReference>
<dbReference type="AlphaFoldDB" id="A0A183IY81"/>
<name>A0A183IY81_9BILA</name>
<protein>
    <submittedName>
        <fullName evidence="3">Pentatricopeptide repeat-containing protein</fullName>
    </submittedName>
</protein>
<sequence length="157" mass="17241">MDNLVSLVECGGVHFTYHTTICSALNFLATCHLYEVRTKVSHAMAEAVLWLSTSYVSWPSTNCRKKLSILRDDGKLDASTSFNKYSVLLSTEFSIVQSPNSLPSVHSVGQNGQCIHPCINSGSPFPVLTALSRFFASCHDDQKELLKKVSGVGPFIR</sequence>
<evidence type="ECO:0000313" key="2">
    <source>
        <dbReference type="Proteomes" id="UP000270296"/>
    </source>
</evidence>
<evidence type="ECO:0000313" key="1">
    <source>
        <dbReference type="EMBL" id="VDP18035.1"/>
    </source>
</evidence>
<organism evidence="3">
    <name type="scientific">Soboliphyme baturini</name>
    <dbReference type="NCBI Taxonomy" id="241478"/>
    <lineage>
        <taxon>Eukaryota</taxon>
        <taxon>Metazoa</taxon>
        <taxon>Ecdysozoa</taxon>
        <taxon>Nematoda</taxon>
        <taxon>Enoplea</taxon>
        <taxon>Dorylaimia</taxon>
        <taxon>Dioctophymatida</taxon>
        <taxon>Dioctophymatoidea</taxon>
        <taxon>Soboliphymatidae</taxon>
        <taxon>Soboliphyme</taxon>
    </lineage>
</organism>
<keyword evidence="2" id="KW-1185">Reference proteome</keyword>
<reference evidence="1 2" key="2">
    <citation type="submission" date="2018-11" db="EMBL/GenBank/DDBJ databases">
        <authorList>
            <consortium name="Pathogen Informatics"/>
        </authorList>
    </citation>
    <scope>NUCLEOTIDE SEQUENCE [LARGE SCALE GENOMIC DNA]</scope>
</reference>
<dbReference type="EMBL" id="UZAM01011753">
    <property type="protein sequence ID" value="VDP18035.1"/>
    <property type="molecule type" value="Genomic_DNA"/>
</dbReference>
<evidence type="ECO:0000313" key="3">
    <source>
        <dbReference type="WBParaSite" id="SBAD_0000889001-mRNA-1"/>
    </source>
</evidence>